<dbReference type="Gene3D" id="3.30.70.20">
    <property type="match status" value="1"/>
</dbReference>
<feature type="binding site" evidence="9">
    <location>
        <position position="251"/>
    </location>
    <ligand>
        <name>[4Fe-4S] cluster</name>
        <dbReference type="ChEBI" id="CHEBI:49883"/>
        <label>2</label>
    </ligand>
</feature>
<feature type="binding site" evidence="9">
    <location>
        <position position="198"/>
    </location>
    <ligand>
        <name>[4Fe-4S] cluster</name>
        <dbReference type="ChEBI" id="CHEBI:49883"/>
        <label>1</label>
    </ligand>
</feature>
<comment type="cofactor">
    <cofactor evidence="9">
        <name>[4Fe-4S] cluster</name>
        <dbReference type="ChEBI" id="CHEBI:49883"/>
    </cofactor>
    <text evidence="9">Binds 2 [4Fe-4S] clusters per monomer.</text>
</comment>
<dbReference type="RefSeq" id="WP_173534422.1">
    <property type="nucleotide sequence ID" value="NZ_CP054143.1"/>
</dbReference>
<dbReference type="HAMAP" id="MF_00916">
    <property type="entry name" value="QueG"/>
    <property type="match status" value="1"/>
</dbReference>
<feature type="active site" description="Proton donor" evidence="9">
    <location>
        <position position="143"/>
    </location>
</feature>
<keyword evidence="12" id="KW-1185">Reference proteome</keyword>
<evidence type="ECO:0000256" key="3">
    <source>
        <dbReference type="ARBA" id="ARBA00022694"/>
    </source>
</evidence>
<dbReference type="InterPro" id="IPR013542">
    <property type="entry name" value="QueG_DUF1730"/>
</dbReference>
<comment type="similarity">
    <text evidence="9">Belongs to the QueG family.</text>
</comment>
<keyword evidence="9" id="KW-0846">Cobalamin</keyword>
<feature type="binding site" evidence="9">
    <location>
        <position position="178"/>
    </location>
    <ligand>
        <name>cob(II)alamin</name>
        <dbReference type="ChEBI" id="CHEBI:16304"/>
    </ligand>
</feature>
<comment type="subcellular location">
    <subcellularLocation>
        <location evidence="9">Cytoplasm</location>
    </subcellularLocation>
</comment>
<evidence type="ECO:0000256" key="9">
    <source>
        <dbReference type="HAMAP-Rule" id="MF_00916"/>
    </source>
</evidence>
<dbReference type="GO" id="GO:0046872">
    <property type="term" value="F:metal ion binding"/>
    <property type="evidence" value="ECO:0007669"/>
    <property type="project" value="UniProtKB-KW"/>
</dbReference>
<dbReference type="GO" id="GO:0008616">
    <property type="term" value="P:tRNA queuosine(34) biosynthetic process"/>
    <property type="evidence" value="ECO:0007669"/>
    <property type="project" value="UniProtKB-UniRule"/>
</dbReference>
<keyword evidence="5 9" id="KW-0671">Queuosine biosynthesis</keyword>
<feature type="binding site" evidence="9">
    <location>
        <position position="204"/>
    </location>
    <ligand>
        <name>[4Fe-4S] cluster</name>
        <dbReference type="ChEBI" id="CHEBI:49883"/>
        <label>1</label>
    </ligand>
</feature>
<feature type="binding site" evidence="9">
    <location>
        <position position="254"/>
    </location>
    <ligand>
        <name>[4Fe-4S] cluster</name>
        <dbReference type="ChEBI" id="CHEBI:49883"/>
        <label>2</label>
    </ligand>
</feature>
<feature type="binding site" evidence="9">
    <location>
        <position position="258"/>
    </location>
    <ligand>
        <name>[4Fe-4S] cluster</name>
        <dbReference type="ChEBI" id="CHEBI:49883"/>
        <label>1</label>
    </ligand>
</feature>
<dbReference type="InterPro" id="IPR017900">
    <property type="entry name" value="4Fe4S_Fe_S_CS"/>
</dbReference>
<dbReference type="UniPathway" id="UPA00392"/>
<organism evidence="11 12">
    <name type="scientific">Deefgea piscis</name>
    <dbReference type="NCBI Taxonomy" id="2739061"/>
    <lineage>
        <taxon>Bacteria</taxon>
        <taxon>Pseudomonadati</taxon>
        <taxon>Pseudomonadota</taxon>
        <taxon>Betaproteobacteria</taxon>
        <taxon>Neisseriales</taxon>
        <taxon>Chitinibacteraceae</taxon>
        <taxon>Deefgea</taxon>
    </lineage>
</organism>
<evidence type="ECO:0000256" key="5">
    <source>
        <dbReference type="ARBA" id="ARBA00022785"/>
    </source>
</evidence>
<comment type="caution">
    <text evidence="9">Lacks conserved residue(s) required for the propagation of feature annotation.</text>
</comment>
<feature type="binding site" evidence="9">
    <location>
        <position position="143"/>
    </location>
    <ligand>
        <name>cob(II)alamin</name>
        <dbReference type="ChEBI" id="CHEBI:16304"/>
    </ligand>
</feature>
<keyword evidence="7 9" id="KW-0408">Iron</keyword>
<evidence type="ECO:0000256" key="2">
    <source>
        <dbReference type="ARBA" id="ARBA00022490"/>
    </source>
</evidence>
<keyword evidence="8 9" id="KW-0411">Iron-sulfur</keyword>
<dbReference type="NCBIfam" id="TIGR00276">
    <property type="entry name" value="tRNA epoxyqueuosine(34) reductase QueG"/>
    <property type="match status" value="1"/>
</dbReference>
<dbReference type="PANTHER" id="PTHR30002">
    <property type="entry name" value="EPOXYQUEUOSINE REDUCTASE"/>
    <property type="match status" value="1"/>
</dbReference>
<name>A0A6M8STA1_9NEIS</name>
<feature type="domain" description="4Fe-4S ferredoxin-type" evidence="10">
    <location>
        <begin position="189"/>
        <end position="218"/>
    </location>
</feature>
<keyword evidence="1 9" id="KW-0004">4Fe-4S</keyword>
<dbReference type="PANTHER" id="PTHR30002:SF4">
    <property type="entry name" value="EPOXYQUEUOSINE REDUCTASE"/>
    <property type="match status" value="1"/>
</dbReference>
<evidence type="ECO:0000256" key="1">
    <source>
        <dbReference type="ARBA" id="ARBA00022485"/>
    </source>
</evidence>
<dbReference type="PROSITE" id="PS00198">
    <property type="entry name" value="4FE4S_FER_1"/>
    <property type="match status" value="1"/>
</dbReference>
<gene>
    <name evidence="9 11" type="primary">queG</name>
    <name evidence="11" type="ORF">HQN60_14985</name>
</gene>
<dbReference type="Proteomes" id="UP000504844">
    <property type="component" value="Chromosome"/>
</dbReference>
<feature type="binding site" evidence="9">
    <location>
        <position position="201"/>
    </location>
    <ligand>
        <name>[4Fe-4S] cluster</name>
        <dbReference type="ChEBI" id="CHEBI:49883"/>
        <label>1</label>
    </ligand>
</feature>
<keyword evidence="4 9" id="KW-0479">Metal-binding</keyword>
<evidence type="ECO:0000256" key="4">
    <source>
        <dbReference type="ARBA" id="ARBA00022723"/>
    </source>
</evidence>
<keyword evidence="9" id="KW-0170">Cobalt</keyword>
<feature type="binding site" evidence="9">
    <location>
        <position position="167"/>
    </location>
    <ligand>
        <name>cob(II)alamin</name>
        <dbReference type="ChEBI" id="CHEBI:16304"/>
    </ligand>
</feature>
<keyword evidence="3 9" id="KW-0819">tRNA processing</keyword>
<comment type="pathway">
    <text evidence="9">tRNA modification; tRNA-queuosine biosynthesis.</text>
</comment>
<dbReference type="InterPro" id="IPR017896">
    <property type="entry name" value="4Fe4S_Fe-S-bd"/>
</dbReference>
<feature type="binding site" evidence="9">
    <location>
        <position position="208"/>
    </location>
    <ligand>
        <name>[4Fe-4S] cluster</name>
        <dbReference type="ChEBI" id="CHEBI:49883"/>
        <label>2</label>
    </ligand>
</feature>
<proteinExistence type="inferred from homology"/>
<dbReference type="FunFam" id="3.30.70.20:FF:000017">
    <property type="entry name" value="Epoxyqueuosine reductase"/>
    <property type="match status" value="1"/>
</dbReference>
<reference evidence="11 12" key="1">
    <citation type="submission" date="2020-05" db="EMBL/GenBank/DDBJ databases">
        <title>Complete genome sequence of Deefgea sp. D17.</title>
        <authorList>
            <person name="Bae J.-W."/>
            <person name="Han J.E."/>
        </authorList>
    </citation>
    <scope>NUCLEOTIDE SEQUENCE [LARGE SCALE GENOMIC DNA]</scope>
    <source>
        <strain evidence="11 12">D17</strain>
    </source>
</reference>
<evidence type="ECO:0000256" key="8">
    <source>
        <dbReference type="ARBA" id="ARBA00023014"/>
    </source>
</evidence>
<dbReference type="GO" id="GO:0005737">
    <property type="term" value="C:cytoplasm"/>
    <property type="evidence" value="ECO:0007669"/>
    <property type="project" value="UniProtKB-SubCell"/>
</dbReference>
<dbReference type="EC" id="1.17.99.6" evidence="9"/>
<keyword evidence="6 9" id="KW-0560">Oxidoreductase</keyword>
<evidence type="ECO:0000259" key="10">
    <source>
        <dbReference type="PROSITE" id="PS51379"/>
    </source>
</evidence>
<comment type="cofactor">
    <cofactor evidence="9">
        <name>cob(II)alamin</name>
        <dbReference type="ChEBI" id="CHEBI:16304"/>
    </cofactor>
</comment>
<comment type="catalytic activity">
    <reaction evidence="9">
        <text>epoxyqueuosine(34) in tRNA + AH2 = queuosine(34) in tRNA + A + H2O</text>
        <dbReference type="Rhea" id="RHEA:32159"/>
        <dbReference type="Rhea" id="RHEA-COMP:18571"/>
        <dbReference type="Rhea" id="RHEA-COMP:18582"/>
        <dbReference type="ChEBI" id="CHEBI:13193"/>
        <dbReference type="ChEBI" id="CHEBI:15377"/>
        <dbReference type="ChEBI" id="CHEBI:17499"/>
        <dbReference type="ChEBI" id="CHEBI:194431"/>
        <dbReference type="ChEBI" id="CHEBI:194443"/>
        <dbReference type="EC" id="1.17.99.6"/>
    </reaction>
</comment>
<evidence type="ECO:0000313" key="12">
    <source>
        <dbReference type="Proteomes" id="UP000504844"/>
    </source>
</evidence>
<evidence type="ECO:0000313" key="11">
    <source>
        <dbReference type="EMBL" id="QKJ67921.1"/>
    </source>
</evidence>
<feature type="binding site" evidence="9">
    <location>
        <position position="66"/>
    </location>
    <ligand>
        <name>cob(II)alamin</name>
        <dbReference type="ChEBI" id="CHEBI:16304"/>
    </ligand>
</feature>
<dbReference type="PROSITE" id="PS51379">
    <property type="entry name" value="4FE4S_FER_2"/>
    <property type="match status" value="1"/>
</dbReference>
<evidence type="ECO:0000256" key="6">
    <source>
        <dbReference type="ARBA" id="ARBA00023002"/>
    </source>
</evidence>
<feature type="binding site" evidence="9">
    <location>
        <position position="224"/>
    </location>
    <ligand>
        <name>[4Fe-4S] cluster</name>
        <dbReference type="ChEBI" id="CHEBI:49883"/>
        <label>2</label>
    </ligand>
</feature>
<dbReference type="Pfam" id="PF08331">
    <property type="entry name" value="QueG_DUF1730"/>
    <property type="match status" value="1"/>
</dbReference>
<dbReference type="AlphaFoldDB" id="A0A6M8STA1"/>
<feature type="binding site" evidence="9">
    <location>
        <begin position="251"/>
        <end position="252"/>
    </location>
    <ligand>
        <name>cob(II)alamin</name>
        <dbReference type="ChEBI" id="CHEBI:16304"/>
    </ligand>
</feature>
<comment type="subunit">
    <text evidence="9">Monomer.</text>
</comment>
<feature type="binding site" evidence="9">
    <location>
        <position position="233"/>
    </location>
    <ligand>
        <name>tRNA</name>
        <dbReference type="ChEBI" id="CHEBI:17843"/>
    </ligand>
</feature>
<evidence type="ECO:0000256" key="7">
    <source>
        <dbReference type="ARBA" id="ARBA00023004"/>
    </source>
</evidence>
<dbReference type="GO" id="GO:0052693">
    <property type="term" value="F:epoxyqueuosine reductase activity"/>
    <property type="evidence" value="ECO:0007669"/>
    <property type="project" value="UniProtKB-UniRule"/>
</dbReference>
<feature type="binding site" evidence="9">
    <location>
        <position position="226"/>
    </location>
    <ligand>
        <name>cob(II)alamin</name>
        <dbReference type="ChEBI" id="CHEBI:16304"/>
    </ligand>
</feature>
<accession>A0A6M8STA1</accession>
<dbReference type="GO" id="GO:0051539">
    <property type="term" value="F:4 iron, 4 sulfur cluster binding"/>
    <property type="evidence" value="ECO:0007669"/>
    <property type="project" value="UniProtKB-KW"/>
</dbReference>
<comment type="function">
    <text evidence="9">Catalyzes the conversion of epoxyqueuosine (oQ) to queuosine (Q), which is a hypermodified base found in the wobble positions of tRNA(Asp), tRNA(Asn), tRNA(His) and tRNA(Tyr).</text>
</comment>
<dbReference type="Pfam" id="PF13484">
    <property type="entry name" value="Fer4_16"/>
    <property type="match status" value="1"/>
</dbReference>
<dbReference type="InterPro" id="IPR004453">
    <property type="entry name" value="QueG"/>
</dbReference>
<keyword evidence="2 9" id="KW-0963">Cytoplasm</keyword>
<dbReference type="KEGG" id="dee:HQN60_14985"/>
<dbReference type="EMBL" id="CP054143">
    <property type="protein sequence ID" value="QKJ67921.1"/>
    <property type="molecule type" value="Genomic_DNA"/>
</dbReference>
<protein>
    <recommendedName>
        <fullName evidence="9">Epoxyqueuosine reductase</fullName>
        <ecNumber evidence="9">1.17.99.6</ecNumber>
    </recommendedName>
    <alternativeName>
        <fullName evidence="9">Queuosine biosynthesis protein QueG</fullName>
    </alternativeName>
</protein>
<dbReference type="GO" id="GO:0031419">
    <property type="term" value="F:cobalamin binding"/>
    <property type="evidence" value="ECO:0007669"/>
    <property type="project" value="UniProtKB-KW"/>
</dbReference>
<sequence>MTEFIHLPLNEQVIAQSIKDWAHKLGFAAAAIANIDLSHAEAGLSQWLAAGYHGEMDYMARHGLKRARAAELVPGTLSVITVFMPYLSGGVDPEEVLADTNRAYISRYALGRDYHKVLRNRLQELAEKITDLVGPMGYRVFVDSAPVLEVELAKQAGNGWRGKHSLLINRQYGSFFFIGELFLDVALPADPPLPKEHCGQCTACIDACPTQAIVAPYIVDARRCISYLTIELKGAIPIEFRAQIGNRVYGCDDCQLVCPWNRFAKTSPETDFVIRHGLDDVSLLTLFSWSETDFQQKMAGSPIYRIGYWAWLRNLAVGLGNASTTPEVVTALQARRDIDHEMVREHVLWALAQHGVFD</sequence>
<dbReference type="SUPFAM" id="SSF54862">
    <property type="entry name" value="4Fe-4S ferredoxins"/>
    <property type="match status" value="1"/>
</dbReference>